<comment type="caution">
    <text evidence="2">The sequence shown here is derived from an EMBL/GenBank/DDBJ whole genome shotgun (WGS) entry which is preliminary data.</text>
</comment>
<name>A0A0G0VJ64_9BACT</name>
<evidence type="ECO:0000313" key="2">
    <source>
        <dbReference type="EMBL" id="KKR72030.1"/>
    </source>
</evidence>
<organism evidence="2 3">
    <name type="scientific">Candidatus Roizmanbacteria bacterium GW2011_GWB1_40_7</name>
    <dbReference type="NCBI Taxonomy" id="1618482"/>
    <lineage>
        <taxon>Bacteria</taxon>
        <taxon>Candidatus Roizmaniibacteriota</taxon>
    </lineage>
</organism>
<gene>
    <name evidence="2" type="ORF">UU14_C0013G0004</name>
</gene>
<sequence>MSKNNGFTLIELLVVVGIIAILAIAALIAINPIEAQRRSRDGARLQDMARLTAAVEAFINDNGMQGSALGTLTAGTSLGDGQIRSQPCAAGNWMTVDLCDYLKQVPLDPLNDRQSPALTTIAGVRASRLFGYGFAVNVNTGNYELCTYLESDKSIELLSDGGTAAQVDNFETGVGTNAAGMDCGI</sequence>
<dbReference type="EMBL" id="LBZM01000013">
    <property type="protein sequence ID" value="KKR72030.1"/>
    <property type="molecule type" value="Genomic_DNA"/>
</dbReference>
<protein>
    <submittedName>
        <fullName evidence="2">Pilin</fullName>
    </submittedName>
</protein>
<dbReference type="SUPFAM" id="SSF54523">
    <property type="entry name" value="Pili subunits"/>
    <property type="match status" value="1"/>
</dbReference>
<accession>A0A0G0VJ64</accession>
<dbReference type="InterPro" id="IPR045584">
    <property type="entry name" value="Pilin-like"/>
</dbReference>
<keyword evidence="1" id="KW-1133">Transmembrane helix</keyword>
<dbReference type="Proteomes" id="UP000034664">
    <property type="component" value="Unassembled WGS sequence"/>
</dbReference>
<evidence type="ECO:0000313" key="3">
    <source>
        <dbReference type="Proteomes" id="UP000034664"/>
    </source>
</evidence>
<feature type="transmembrane region" description="Helical" evidence="1">
    <location>
        <begin position="6"/>
        <end position="30"/>
    </location>
</feature>
<reference evidence="2 3" key="1">
    <citation type="journal article" date="2015" name="Nature">
        <title>rRNA introns, odd ribosomes, and small enigmatic genomes across a large radiation of phyla.</title>
        <authorList>
            <person name="Brown C.T."/>
            <person name="Hug L.A."/>
            <person name="Thomas B.C."/>
            <person name="Sharon I."/>
            <person name="Castelle C.J."/>
            <person name="Singh A."/>
            <person name="Wilkins M.J."/>
            <person name="Williams K.H."/>
            <person name="Banfield J.F."/>
        </authorList>
    </citation>
    <scope>NUCLEOTIDE SEQUENCE [LARGE SCALE GENOMIC DNA]</scope>
</reference>
<keyword evidence="1" id="KW-0812">Transmembrane</keyword>
<proteinExistence type="predicted"/>
<keyword evidence="1" id="KW-0472">Membrane</keyword>
<dbReference type="NCBIfam" id="TIGR02532">
    <property type="entry name" value="IV_pilin_GFxxxE"/>
    <property type="match status" value="1"/>
</dbReference>
<dbReference type="Gene3D" id="3.30.700.10">
    <property type="entry name" value="Glycoprotein, Type 4 Pilin"/>
    <property type="match status" value="1"/>
</dbReference>
<dbReference type="InterPro" id="IPR012902">
    <property type="entry name" value="N_methyl_site"/>
</dbReference>
<dbReference type="AlphaFoldDB" id="A0A0G0VJ64"/>
<dbReference type="Pfam" id="PF07963">
    <property type="entry name" value="N_methyl"/>
    <property type="match status" value="1"/>
</dbReference>
<evidence type="ECO:0000256" key="1">
    <source>
        <dbReference type="SAM" id="Phobius"/>
    </source>
</evidence>